<keyword evidence="2" id="KW-1185">Reference proteome</keyword>
<sequence>MLFQMKYLELVTNIKENIRAYQMTTDKKRIEWKESEVVSKFVSSKEYNWDKEALRSCFLI</sequence>
<gene>
    <name evidence="1" type="ORF">J2Z65_005455</name>
</gene>
<name>A0ABS4I5J9_9BACL</name>
<evidence type="ECO:0000313" key="2">
    <source>
        <dbReference type="Proteomes" id="UP001519344"/>
    </source>
</evidence>
<dbReference type="EMBL" id="JAGGKV010000019">
    <property type="protein sequence ID" value="MBP1966196.1"/>
    <property type="molecule type" value="Genomic_DNA"/>
</dbReference>
<accession>A0ABS4I5J9</accession>
<comment type="caution">
    <text evidence="1">The sequence shown here is derived from an EMBL/GenBank/DDBJ whole genome shotgun (WGS) entry which is preliminary data.</text>
</comment>
<proteinExistence type="predicted"/>
<protein>
    <submittedName>
        <fullName evidence="1">Uncharacterized protein</fullName>
    </submittedName>
</protein>
<reference evidence="1 2" key="1">
    <citation type="submission" date="2021-03" db="EMBL/GenBank/DDBJ databases">
        <title>Genomic Encyclopedia of Type Strains, Phase IV (KMG-IV): sequencing the most valuable type-strain genomes for metagenomic binning, comparative biology and taxonomic classification.</title>
        <authorList>
            <person name="Goeker M."/>
        </authorList>
    </citation>
    <scope>NUCLEOTIDE SEQUENCE [LARGE SCALE GENOMIC DNA]</scope>
    <source>
        <strain evidence="1 2">DSM 24950</strain>
    </source>
</reference>
<organism evidence="1 2">
    <name type="scientific">Paenibacillus aceris</name>
    <dbReference type="NCBI Taxonomy" id="869555"/>
    <lineage>
        <taxon>Bacteria</taxon>
        <taxon>Bacillati</taxon>
        <taxon>Bacillota</taxon>
        <taxon>Bacilli</taxon>
        <taxon>Bacillales</taxon>
        <taxon>Paenibacillaceae</taxon>
        <taxon>Paenibacillus</taxon>
    </lineage>
</organism>
<evidence type="ECO:0000313" key="1">
    <source>
        <dbReference type="EMBL" id="MBP1966196.1"/>
    </source>
</evidence>
<dbReference type="Proteomes" id="UP001519344">
    <property type="component" value="Unassembled WGS sequence"/>
</dbReference>